<dbReference type="Proteomes" id="UP000322983">
    <property type="component" value="Chromosome"/>
</dbReference>
<dbReference type="GeneID" id="41719072"/>
<dbReference type="RefSeq" id="WP_054845283.1">
    <property type="nucleotide sequence ID" value="NZ_AP018929.1"/>
</dbReference>
<dbReference type="Gene3D" id="3.30.1460.10">
    <property type="match status" value="1"/>
</dbReference>
<accession>A0A510DYZ2</accession>
<accession>A0A510E7F4</accession>
<gene>
    <name evidence="1" type="ORF">IC006_2790</name>
    <name evidence="2" type="ORF">IC007_2804</name>
</gene>
<proteinExistence type="predicted"/>
<name>A0A510E7F4_9CREN</name>
<dbReference type="STRING" id="1294262.GCA_001316085_00741"/>
<organism evidence="2 4">
    <name type="scientific">Sulfuracidifex tepidarius</name>
    <dbReference type="NCBI Taxonomy" id="1294262"/>
    <lineage>
        <taxon>Archaea</taxon>
        <taxon>Thermoproteota</taxon>
        <taxon>Thermoprotei</taxon>
        <taxon>Sulfolobales</taxon>
        <taxon>Sulfolobaceae</taxon>
        <taxon>Sulfuracidifex</taxon>
    </lineage>
</organism>
<dbReference type="KEGG" id="step:IC006_2790"/>
<protein>
    <recommendedName>
        <fullName evidence="5">DUF2299 domain-containing protein</fullName>
    </recommendedName>
</protein>
<evidence type="ECO:0000313" key="1">
    <source>
        <dbReference type="EMBL" id="BBG25454.1"/>
    </source>
</evidence>
<reference evidence="4" key="1">
    <citation type="submission" date="2018-09" db="EMBL/GenBank/DDBJ databases">
        <title>Complete Genome Sequencing of Sulfolobus sp. JCM 16834.</title>
        <authorList>
            <person name="Kato S."/>
            <person name="Itoh T."/>
            <person name="Ohkuma M."/>
        </authorList>
    </citation>
    <scope>NUCLEOTIDE SEQUENCE [LARGE SCALE GENOMIC DNA]</scope>
    <source>
        <strain evidence="4">IC-007</strain>
    </source>
</reference>
<dbReference type="InterPro" id="IPR018747">
    <property type="entry name" value="DUF2299"/>
</dbReference>
<evidence type="ECO:0008006" key="5">
    <source>
        <dbReference type="Google" id="ProtNLM"/>
    </source>
</evidence>
<dbReference type="Pfam" id="PF10061">
    <property type="entry name" value="DUF2299"/>
    <property type="match status" value="1"/>
</dbReference>
<dbReference type="EMBL" id="AP018930">
    <property type="protein sequence ID" value="BBG28248.1"/>
    <property type="molecule type" value="Genomic_DNA"/>
</dbReference>
<reference evidence="2 3" key="2">
    <citation type="journal article" date="2020" name="Int. J. Syst. Evol. Microbiol.">
        <title>Sulfuracidifex tepidarius gen. nov., sp. nov. and transfer of Sulfolobus metallicus Huber and Stetter 1992 to the genus Sulfuracidifex as Sulfuracidifex metallicus comb. nov.</title>
        <authorList>
            <person name="Itoh T."/>
            <person name="Miura T."/>
            <person name="Sakai H.D."/>
            <person name="Kato S."/>
            <person name="Ohkuma M."/>
            <person name="Takashina T."/>
        </authorList>
    </citation>
    <scope>NUCLEOTIDE SEQUENCE</scope>
    <source>
        <strain evidence="1 3">IC-006</strain>
        <strain evidence="2">IC-007</strain>
    </source>
</reference>
<evidence type="ECO:0000313" key="2">
    <source>
        <dbReference type="EMBL" id="BBG28248.1"/>
    </source>
</evidence>
<dbReference type="AlphaFoldDB" id="A0A510E7F4"/>
<keyword evidence="3" id="KW-1185">Reference proteome</keyword>
<dbReference type="EMBL" id="AP018929">
    <property type="protein sequence ID" value="BBG25454.1"/>
    <property type="molecule type" value="Genomic_DNA"/>
</dbReference>
<dbReference type="OrthoDB" id="33206at2157"/>
<sequence length="157" mass="17631">MNDDKVRLLFEALNMKTFRPTQAQEFFHLSVSPPQGGPVVDVIRLKESSNFYIIAMGIQIAEDHLQKLSSMKPEERGEFLLNIQKEALLNGVDIATLPLGQQVPQVIQLTKAIFDVADENDFLETFVKVRNIGIFIMLSFTTKLGQPSSQGKGLHFI</sequence>
<evidence type="ECO:0000313" key="3">
    <source>
        <dbReference type="Proteomes" id="UP000322983"/>
    </source>
</evidence>
<dbReference type="CDD" id="cd17510">
    <property type="entry name" value="T3SC_YbjN-like_2"/>
    <property type="match status" value="1"/>
</dbReference>
<dbReference type="Proteomes" id="UP000325030">
    <property type="component" value="Chromosome"/>
</dbReference>
<evidence type="ECO:0000313" key="4">
    <source>
        <dbReference type="Proteomes" id="UP000325030"/>
    </source>
</evidence>